<feature type="transmembrane region" description="Helical" evidence="11">
    <location>
        <begin position="196"/>
        <end position="217"/>
    </location>
</feature>
<feature type="transmembrane region" description="Helical" evidence="11">
    <location>
        <begin position="131"/>
        <end position="150"/>
    </location>
</feature>
<name>A0ABV3TCY8_9GAMM</name>
<comment type="caution">
    <text evidence="13">The sequence shown here is derived from an EMBL/GenBank/DDBJ whole genome shotgun (WGS) entry which is preliminary data.</text>
</comment>
<keyword evidence="8 11" id="KW-0406">Ion transport</keyword>
<evidence type="ECO:0000256" key="1">
    <source>
        <dbReference type="ARBA" id="ARBA00004141"/>
    </source>
</evidence>
<keyword evidence="11" id="KW-1003">Cell membrane</keyword>
<feature type="transmembrane region" description="Helical" evidence="11">
    <location>
        <begin position="85"/>
        <end position="103"/>
    </location>
</feature>
<keyword evidence="10 11" id="KW-0066">ATP synthesis</keyword>
<dbReference type="SUPFAM" id="SSF81336">
    <property type="entry name" value="F1F0 ATP synthase subunit A"/>
    <property type="match status" value="1"/>
</dbReference>
<feature type="transmembrane region" description="Helical" evidence="11">
    <location>
        <begin position="32"/>
        <end position="49"/>
    </location>
</feature>
<organism evidence="13 14">
    <name type="scientific">Spiribacter pallidus</name>
    <dbReference type="NCBI Taxonomy" id="1987936"/>
    <lineage>
        <taxon>Bacteria</taxon>
        <taxon>Pseudomonadati</taxon>
        <taxon>Pseudomonadota</taxon>
        <taxon>Gammaproteobacteria</taxon>
        <taxon>Chromatiales</taxon>
        <taxon>Ectothiorhodospiraceae</taxon>
        <taxon>Spiribacter</taxon>
    </lineage>
</organism>
<dbReference type="Gene3D" id="1.20.120.220">
    <property type="entry name" value="ATP synthase, F0 complex, subunit A"/>
    <property type="match status" value="1"/>
</dbReference>
<evidence type="ECO:0000256" key="6">
    <source>
        <dbReference type="ARBA" id="ARBA00022781"/>
    </source>
</evidence>
<keyword evidence="3 11" id="KW-0813">Transport</keyword>
<dbReference type="Pfam" id="PF00119">
    <property type="entry name" value="ATP-synt_A"/>
    <property type="match status" value="1"/>
</dbReference>
<evidence type="ECO:0000256" key="9">
    <source>
        <dbReference type="ARBA" id="ARBA00023136"/>
    </source>
</evidence>
<evidence type="ECO:0000256" key="10">
    <source>
        <dbReference type="ARBA" id="ARBA00023310"/>
    </source>
</evidence>
<dbReference type="NCBIfam" id="TIGR01131">
    <property type="entry name" value="ATP_synt_6_or_A"/>
    <property type="match status" value="1"/>
</dbReference>
<dbReference type="InterPro" id="IPR045082">
    <property type="entry name" value="ATP_syn_F0_a_bact/chloroplast"/>
</dbReference>
<dbReference type="PANTHER" id="PTHR42823:SF3">
    <property type="entry name" value="ATP SYNTHASE SUBUNIT A, CHLOROPLASTIC"/>
    <property type="match status" value="1"/>
</dbReference>
<evidence type="ECO:0000256" key="7">
    <source>
        <dbReference type="ARBA" id="ARBA00022989"/>
    </source>
</evidence>
<dbReference type="PRINTS" id="PR00123">
    <property type="entry name" value="ATPASEA"/>
</dbReference>
<comment type="similarity">
    <text evidence="2 11 12">Belongs to the ATPase A chain family.</text>
</comment>
<evidence type="ECO:0000256" key="11">
    <source>
        <dbReference type="HAMAP-Rule" id="MF_01393"/>
    </source>
</evidence>
<comment type="subcellular location">
    <subcellularLocation>
        <location evidence="11 12">Cell membrane</location>
        <topology evidence="11 12">Multi-pass membrane protein</topology>
    </subcellularLocation>
    <subcellularLocation>
        <location evidence="1">Membrane</location>
        <topology evidence="1">Multi-pass membrane protein</topology>
    </subcellularLocation>
</comment>
<dbReference type="EMBL" id="JBAKFM010000003">
    <property type="protein sequence ID" value="MEX0469496.1"/>
    <property type="molecule type" value="Genomic_DNA"/>
</dbReference>
<dbReference type="HAMAP" id="MF_01393">
    <property type="entry name" value="ATP_synth_a_bact"/>
    <property type="match status" value="1"/>
</dbReference>
<evidence type="ECO:0000256" key="12">
    <source>
        <dbReference type="RuleBase" id="RU000483"/>
    </source>
</evidence>
<keyword evidence="7 11" id="KW-1133">Transmembrane helix</keyword>
<keyword evidence="9 11" id="KW-0472">Membrane</keyword>
<keyword evidence="6 11" id="KW-0375">Hydrogen ion transport</keyword>
<dbReference type="InterPro" id="IPR035908">
    <property type="entry name" value="F0_ATP_A_sf"/>
</dbReference>
<comment type="function">
    <text evidence="11 12">Key component of the proton channel; it plays a direct role in the translocation of protons across the membrane.</text>
</comment>
<keyword evidence="4 11" id="KW-0138">CF(0)</keyword>
<evidence type="ECO:0000256" key="2">
    <source>
        <dbReference type="ARBA" id="ARBA00006810"/>
    </source>
</evidence>
<evidence type="ECO:0000256" key="5">
    <source>
        <dbReference type="ARBA" id="ARBA00022692"/>
    </source>
</evidence>
<reference evidence="13 14" key="1">
    <citation type="submission" date="2024-02" db="EMBL/GenBank/DDBJ databases">
        <title>New especies of Spiribacter isolated from saline water.</title>
        <authorList>
            <person name="Leon M.J."/>
            <person name="De La Haba R."/>
            <person name="Sanchez-Porro C."/>
            <person name="Ventosa A."/>
        </authorList>
    </citation>
    <scope>NUCLEOTIDE SEQUENCE [LARGE SCALE GENOMIC DNA]</scope>
    <source>
        <strain evidence="14">ag22IC6-390</strain>
    </source>
</reference>
<evidence type="ECO:0000256" key="8">
    <source>
        <dbReference type="ARBA" id="ARBA00023065"/>
    </source>
</evidence>
<dbReference type="PANTHER" id="PTHR42823">
    <property type="entry name" value="ATP SYNTHASE SUBUNIT A, CHLOROPLASTIC"/>
    <property type="match status" value="1"/>
</dbReference>
<accession>A0ABV3TCY8</accession>
<keyword evidence="14" id="KW-1185">Reference proteome</keyword>
<dbReference type="PROSITE" id="PS00449">
    <property type="entry name" value="ATPASE_A"/>
    <property type="match status" value="1"/>
</dbReference>
<dbReference type="InterPro" id="IPR000568">
    <property type="entry name" value="ATP_synth_F0_asu"/>
</dbReference>
<evidence type="ECO:0000313" key="13">
    <source>
        <dbReference type="EMBL" id="MEX0469496.1"/>
    </source>
</evidence>
<evidence type="ECO:0000256" key="3">
    <source>
        <dbReference type="ARBA" id="ARBA00022448"/>
    </source>
</evidence>
<keyword evidence="5 11" id="KW-0812">Transmembrane</keyword>
<feature type="transmembrane region" description="Helical" evidence="11">
    <location>
        <begin position="223"/>
        <end position="250"/>
    </location>
</feature>
<dbReference type="Proteomes" id="UP001556709">
    <property type="component" value="Unassembled WGS sequence"/>
</dbReference>
<evidence type="ECO:0000313" key="14">
    <source>
        <dbReference type="Proteomes" id="UP001556709"/>
    </source>
</evidence>
<gene>
    <name evidence="11 13" type="primary">atpB</name>
    <name evidence="13" type="ORF">V6X73_07140</name>
</gene>
<dbReference type="RefSeq" id="WP_367959181.1">
    <property type="nucleotide sequence ID" value="NZ_JBAKFH010000001.1"/>
</dbReference>
<dbReference type="NCBIfam" id="NF004477">
    <property type="entry name" value="PRK05815.1-1"/>
    <property type="match status" value="1"/>
</dbReference>
<evidence type="ECO:0000256" key="4">
    <source>
        <dbReference type="ARBA" id="ARBA00022547"/>
    </source>
</evidence>
<proteinExistence type="inferred from homology"/>
<dbReference type="CDD" id="cd00310">
    <property type="entry name" value="ATP-synt_Fo_a_6"/>
    <property type="match status" value="1"/>
</dbReference>
<protein>
    <recommendedName>
        <fullName evidence="11 12">ATP synthase subunit a</fullName>
    </recommendedName>
    <alternativeName>
        <fullName evidence="11">ATP synthase F0 sector subunit a</fullName>
    </alternativeName>
    <alternativeName>
        <fullName evidence="11">F-ATPase subunit 6</fullName>
    </alternativeName>
</protein>
<sequence length="255" mass="28310">MASGSATEYVTHHLEHLTVGEGFWTVHIDTLAVSWILGLIFLGIFYAVARKASVEAPSGIQTVVEACVEFVDKQVSESFHGPKDFVAPLGLTIFVWVLFWNLMDLIPVDLFPELLKLVGIEYVRILPSADMNATFGLSLTVLALIIIYSIKGKGGKGFGKELFCHPFGSHPLLWPANLMLNIVEMIAKPVSLGMRLFGNLYAAEIIFILIALLPIWAQWIPGVAWAIFHILVIPLQAFIFMVLTIVYLSLAYEEH</sequence>
<dbReference type="InterPro" id="IPR023011">
    <property type="entry name" value="ATP_synth_F0_asu_AS"/>
</dbReference>